<gene>
    <name evidence="1" type="ORF">GCG54_00011646</name>
</gene>
<dbReference type="Proteomes" id="UP000613401">
    <property type="component" value="Unassembled WGS sequence"/>
</dbReference>
<reference evidence="1" key="1">
    <citation type="journal article" date="2020" name="Phytopathology">
        <title>Genome sequence and comparative analysis of Colletotrichum gloeosporioides isolated from Liriodendron leaves.</title>
        <authorList>
            <person name="Fu F.F."/>
            <person name="Hao Z."/>
            <person name="Wang P."/>
            <person name="Lu Y."/>
            <person name="Xue L.J."/>
            <person name="Wei G."/>
            <person name="Tian Y."/>
            <person name="Baishi H."/>
            <person name="Xu H."/>
            <person name="Shi J."/>
            <person name="Cheng T."/>
            <person name="Wang G."/>
            <person name="Yi Y."/>
            <person name="Chen J."/>
        </authorList>
    </citation>
    <scope>NUCLEOTIDE SEQUENCE</scope>
    <source>
        <strain evidence="1">Lc1</strain>
    </source>
</reference>
<keyword evidence="2" id="KW-1185">Reference proteome</keyword>
<sequence length="140" mass="15077">MVSNAELRYSSDRKKIADTLKYSGPAVKGIAAFGPTLAIYGQINGYVNILGEAKAGARVTFDRSRLFWPQDSSDVEKYDEILNLGLTEEPKKPNGLHVTPTFEAGVQVKTQIDVILQSEANIGIRIGGGSYTASSTLINA</sequence>
<dbReference type="GeneID" id="69018772"/>
<dbReference type="RefSeq" id="XP_045262967.1">
    <property type="nucleotide sequence ID" value="XM_045411546.1"/>
</dbReference>
<evidence type="ECO:0000313" key="2">
    <source>
        <dbReference type="Proteomes" id="UP000613401"/>
    </source>
</evidence>
<proteinExistence type="predicted"/>
<organism evidence="1 2">
    <name type="scientific">Colletotrichum gloeosporioides</name>
    <name type="common">Anthracnose fungus</name>
    <name type="synonym">Glomerella cingulata</name>
    <dbReference type="NCBI Taxonomy" id="474922"/>
    <lineage>
        <taxon>Eukaryota</taxon>
        <taxon>Fungi</taxon>
        <taxon>Dikarya</taxon>
        <taxon>Ascomycota</taxon>
        <taxon>Pezizomycotina</taxon>
        <taxon>Sordariomycetes</taxon>
        <taxon>Hypocreomycetidae</taxon>
        <taxon>Glomerellales</taxon>
        <taxon>Glomerellaceae</taxon>
        <taxon>Colletotrichum</taxon>
        <taxon>Colletotrichum gloeosporioides species complex</taxon>
    </lineage>
</organism>
<protein>
    <submittedName>
        <fullName evidence="1">Uncharacterized protein</fullName>
    </submittedName>
</protein>
<comment type="caution">
    <text evidence="1">The sequence shown here is derived from an EMBL/GenBank/DDBJ whole genome shotgun (WGS) entry which is preliminary data.</text>
</comment>
<accession>A0A8H4FIS0</accession>
<evidence type="ECO:0000313" key="1">
    <source>
        <dbReference type="EMBL" id="KAF3803808.1"/>
    </source>
</evidence>
<name>A0A8H4FIS0_COLGL</name>
<dbReference type="EMBL" id="WVTB01000053">
    <property type="protein sequence ID" value="KAF3803808.1"/>
    <property type="molecule type" value="Genomic_DNA"/>
</dbReference>
<dbReference type="AlphaFoldDB" id="A0A8H4FIS0"/>
<reference evidence="1" key="2">
    <citation type="submission" date="2020-03" db="EMBL/GenBank/DDBJ databases">
        <authorList>
            <person name="Fu F.-F."/>
            <person name="Chen J."/>
        </authorList>
    </citation>
    <scope>NUCLEOTIDE SEQUENCE</scope>
    <source>
        <strain evidence="1">Lc1</strain>
    </source>
</reference>